<dbReference type="PANTHER" id="PTHR14119">
    <property type="entry name" value="HYDROLASE"/>
    <property type="match status" value="1"/>
</dbReference>
<dbReference type="EMBL" id="CP025738">
    <property type="protein sequence ID" value="AUO47500.1"/>
    <property type="molecule type" value="Genomic_DNA"/>
</dbReference>
<organism evidence="2 3">
    <name type="scientific">Pseudomonas ogarae (strain DSM 112162 / CECT 30235 / F113)</name>
    <dbReference type="NCBI Taxonomy" id="1114970"/>
    <lineage>
        <taxon>Bacteria</taxon>
        <taxon>Pseudomonadati</taxon>
        <taxon>Pseudomonadota</taxon>
        <taxon>Gammaproteobacteria</taxon>
        <taxon>Pseudomonadales</taxon>
        <taxon>Pseudomonadaceae</taxon>
        <taxon>Pseudomonas</taxon>
    </lineage>
</organism>
<evidence type="ECO:0000313" key="2">
    <source>
        <dbReference type="EMBL" id="AUO47500.1"/>
    </source>
</evidence>
<dbReference type="InterPro" id="IPR050993">
    <property type="entry name" value="Isochorismatase_domain"/>
</dbReference>
<gene>
    <name evidence="2" type="ORF">C1C98_19675</name>
</gene>
<proteinExistence type="predicted"/>
<dbReference type="GO" id="GO:0016787">
    <property type="term" value="F:hydrolase activity"/>
    <property type="evidence" value="ECO:0007669"/>
    <property type="project" value="UniProtKB-KW"/>
</dbReference>
<accession>A0ABM6R1Z0</accession>
<dbReference type="RefSeq" id="WP_014339073.1">
    <property type="nucleotide sequence ID" value="NC_016830.1"/>
</dbReference>
<dbReference type="SUPFAM" id="SSF52499">
    <property type="entry name" value="Isochorismatase-like hydrolases"/>
    <property type="match status" value="1"/>
</dbReference>
<dbReference type="InterPro" id="IPR000868">
    <property type="entry name" value="Isochorismatase-like_dom"/>
</dbReference>
<dbReference type="Proteomes" id="UP000235315">
    <property type="component" value="Chromosome"/>
</dbReference>
<protein>
    <submittedName>
        <fullName evidence="2">Hydrolase</fullName>
    </submittedName>
</protein>
<evidence type="ECO:0000313" key="3">
    <source>
        <dbReference type="Proteomes" id="UP000235315"/>
    </source>
</evidence>
<feature type="domain" description="Isochorismatase-like" evidence="1">
    <location>
        <begin position="9"/>
        <end position="155"/>
    </location>
</feature>
<name>A0ABM6R1Z0_PSEO1</name>
<dbReference type="PANTHER" id="PTHR14119:SF3">
    <property type="entry name" value="ISOCHORISMATASE DOMAIN-CONTAINING PROTEIN 2"/>
    <property type="match status" value="1"/>
</dbReference>
<reference evidence="2 3" key="1">
    <citation type="submission" date="2018-01" db="EMBL/GenBank/DDBJ databases">
        <title>Tropical forage species Digitaria eriantha prevents oxidative stress under low temperature conditions by the incorporation of polyhydroxybutyrate-producing endophytic bacteria.</title>
        <authorList>
            <person name="Stritzler M."/>
            <person name="Ayub N."/>
        </authorList>
    </citation>
    <scope>NUCLEOTIDE SEQUENCE [LARGE SCALE GENOMIC DNA]</scope>
    <source>
        <strain evidence="2 3">FR1</strain>
    </source>
</reference>
<evidence type="ECO:0000259" key="1">
    <source>
        <dbReference type="Pfam" id="PF00857"/>
    </source>
</evidence>
<keyword evidence="2" id="KW-0378">Hydrolase</keyword>
<dbReference type="Gene3D" id="3.40.50.850">
    <property type="entry name" value="Isochorismatase-like"/>
    <property type="match status" value="1"/>
</dbReference>
<dbReference type="InterPro" id="IPR036380">
    <property type="entry name" value="Isochorismatase-like_sf"/>
</dbReference>
<keyword evidence="3" id="KW-1185">Reference proteome</keyword>
<dbReference type="Pfam" id="PF00857">
    <property type="entry name" value="Isochorismatase"/>
    <property type="match status" value="1"/>
</dbReference>
<sequence length="184" mass="20542">MLIQADNVCVVIFNMQLEIIPLLHEGTQVLNNCCWLADVAQTLDVPTLIIEHNKLGASSRALKEVSGTASYLEKTWFDCNSHGSIAHSLESTGRRQVVLAGAESHVCLLQSAVGLRESGYEVNVMADACSARNLFDHQHALANFAQAGIRVLTREMFFFECIRHSTRPDYIDLAMKYLDGRYIR</sequence>